<evidence type="ECO:0000313" key="2">
    <source>
        <dbReference type="Proteomes" id="UP000499080"/>
    </source>
</evidence>
<accession>A0A4Y2UR85</accession>
<dbReference type="EMBL" id="BGPR01039581">
    <property type="protein sequence ID" value="GBO15559.1"/>
    <property type="molecule type" value="Genomic_DNA"/>
</dbReference>
<proteinExistence type="predicted"/>
<dbReference type="AlphaFoldDB" id="A0A4Y2UR85"/>
<gene>
    <name evidence="1" type="ORF">AVEN_216132_1</name>
</gene>
<name>A0A4Y2UR85_ARAVE</name>
<dbReference type="Proteomes" id="UP000499080">
    <property type="component" value="Unassembled WGS sequence"/>
</dbReference>
<evidence type="ECO:0000313" key="1">
    <source>
        <dbReference type="EMBL" id="GBO15559.1"/>
    </source>
</evidence>
<organism evidence="1 2">
    <name type="scientific">Araneus ventricosus</name>
    <name type="common">Orbweaver spider</name>
    <name type="synonym">Epeira ventricosa</name>
    <dbReference type="NCBI Taxonomy" id="182803"/>
    <lineage>
        <taxon>Eukaryota</taxon>
        <taxon>Metazoa</taxon>
        <taxon>Ecdysozoa</taxon>
        <taxon>Arthropoda</taxon>
        <taxon>Chelicerata</taxon>
        <taxon>Arachnida</taxon>
        <taxon>Araneae</taxon>
        <taxon>Araneomorphae</taxon>
        <taxon>Entelegynae</taxon>
        <taxon>Araneoidea</taxon>
        <taxon>Araneidae</taxon>
        <taxon>Araneus</taxon>
    </lineage>
</organism>
<comment type="caution">
    <text evidence="1">The sequence shown here is derived from an EMBL/GenBank/DDBJ whole genome shotgun (WGS) entry which is preliminary data.</text>
</comment>
<sequence length="134" mass="14752">MRLVTDLVLNVAPAAGRSVTFGFLSHVLMDRVTPYHPSCELKRIVVARGFVGWLERSGKMLVYALASKEASRRTETSVQFLRAVVDCVCFVGTVCLIEFSPARNLQRRKCIAKKLTVGTGRGSSLYTSVQSTVI</sequence>
<keyword evidence="2" id="KW-1185">Reference proteome</keyword>
<protein>
    <submittedName>
        <fullName evidence="1">Uncharacterized protein</fullName>
    </submittedName>
</protein>
<reference evidence="1 2" key="1">
    <citation type="journal article" date="2019" name="Sci. Rep.">
        <title>Orb-weaving spider Araneus ventricosus genome elucidates the spidroin gene catalogue.</title>
        <authorList>
            <person name="Kono N."/>
            <person name="Nakamura H."/>
            <person name="Ohtoshi R."/>
            <person name="Moran D.A.P."/>
            <person name="Shinohara A."/>
            <person name="Yoshida Y."/>
            <person name="Fujiwara M."/>
            <person name="Mori M."/>
            <person name="Tomita M."/>
            <person name="Arakawa K."/>
        </authorList>
    </citation>
    <scope>NUCLEOTIDE SEQUENCE [LARGE SCALE GENOMIC DNA]</scope>
</reference>